<dbReference type="PANTHER" id="PTHR30383:SF5">
    <property type="entry name" value="SGNH HYDROLASE-TYPE ESTERASE DOMAIN-CONTAINING PROTEIN"/>
    <property type="match status" value="1"/>
</dbReference>
<proteinExistence type="predicted"/>
<dbReference type="Proteomes" id="UP000036520">
    <property type="component" value="Chromosome"/>
</dbReference>
<dbReference type="PANTHER" id="PTHR30383">
    <property type="entry name" value="THIOESTERASE 1/PROTEASE 1/LYSOPHOSPHOLIPASE L1"/>
    <property type="match status" value="1"/>
</dbReference>
<reference evidence="2 3" key="1">
    <citation type="submission" date="2015-07" db="EMBL/GenBank/DDBJ databases">
        <authorList>
            <person name="Kim K.M."/>
        </authorList>
    </citation>
    <scope>NUCLEOTIDE SEQUENCE [LARGE SCALE GENOMIC DNA]</scope>
    <source>
        <strain evidence="2 3">KCTC 12363</strain>
    </source>
</reference>
<dbReference type="AlphaFoldDB" id="A0A0H4PFB5"/>
<keyword evidence="3" id="KW-1185">Reference proteome</keyword>
<dbReference type="STRING" id="320787.CA2015_3805"/>
<evidence type="ECO:0000259" key="1">
    <source>
        <dbReference type="Pfam" id="PF13472"/>
    </source>
</evidence>
<dbReference type="EMBL" id="CP012040">
    <property type="protein sequence ID" value="AKP53176.1"/>
    <property type="molecule type" value="Genomic_DNA"/>
</dbReference>
<dbReference type="Pfam" id="PF13472">
    <property type="entry name" value="Lipase_GDSL_2"/>
    <property type="match status" value="1"/>
</dbReference>
<evidence type="ECO:0000313" key="3">
    <source>
        <dbReference type="Proteomes" id="UP000036520"/>
    </source>
</evidence>
<protein>
    <submittedName>
        <fullName evidence="2">Beta-glucosidase</fullName>
    </submittedName>
</protein>
<dbReference type="Gene3D" id="3.40.50.1110">
    <property type="entry name" value="SGNH hydrolase"/>
    <property type="match status" value="1"/>
</dbReference>
<gene>
    <name evidence="2" type="ORF">CA2015_3805</name>
</gene>
<organism evidence="2 3">
    <name type="scientific">Cyclobacterium amurskyense</name>
    <dbReference type="NCBI Taxonomy" id="320787"/>
    <lineage>
        <taxon>Bacteria</taxon>
        <taxon>Pseudomonadati</taxon>
        <taxon>Bacteroidota</taxon>
        <taxon>Cytophagia</taxon>
        <taxon>Cytophagales</taxon>
        <taxon>Cyclobacteriaceae</taxon>
        <taxon>Cyclobacterium</taxon>
    </lineage>
</organism>
<dbReference type="InterPro" id="IPR013830">
    <property type="entry name" value="SGNH_hydro"/>
</dbReference>
<sequence length="297" mass="33647">MCIDLVRSQYPAFFIANLSILLKSHFKMKSITKLLYLALFSFCILSCKLQKKQEIQAVEKPSNTAIIPVPKLEDDSYDWLVRHNDILEVKDSLDPEIVLIGNSITHFWGGDYPPLKYADGRSRISNGPNSWQETFKNHRVLNLGFGWDRTQNVLWRLNNGELDGLDPKLVIIHIGTNNTSETKNARMNTAAEIVEGIAAIYTSVRTKAPNAKIVLMEIMPREEKPDNPRRIFINETNQLLKLYAADKKIILLDIASKMLDSDGLLTKKVTLDFCHPNEAGYQIWGEALGPFIDSMGD</sequence>
<dbReference type="KEGG" id="camu:CA2015_3805"/>
<name>A0A0H4PFB5_9BACT</name>
<feature type="domain" description="SGNH hydrolase-type esterase" evidence="1">
    <location>
        <begin position="99"/>
        <end position="283"/>
    </location>
</feature>
<evidence type="ECO:0000313" key="2">
    <source>
        <dbReference type="EMBL" id="AKP53176.1"/>
    </source>
</evidence>
<dbReference type="InterPro" id="IPR036514">
    <property type="entry name" value="SGNH_hydro_sf"/>
</dbReference>
<dbReference type="GO" id="GO:0004622">
    <property type="term" value="F:phosphatidylcholine lysophospholipase activity"/>
    <property type="evidence" value="ECO:0007669"/>
    <property type="project" value="TreeGrafter"/>
</dbReference>
<dbReference type="InterPro" id="IPR051532">
    <property type="entry name" value="Ester_Hydrolysis_Enzymes"/>
</dbReference>
<dbReference type="SUPFAM" id="SSF52266">
    <property type="entry name" value="SGNH hydrolase"/>
    <property type="match status" value="1"/>
</dbReference>
<accession>A0A0H4PFB5</accession>